<dbReference type="CDD" id="cd07247">
    <property type="entry name" value="SgaA_N_like"/>
    <property type="match status" value="2"/>
</dbReference>
<comment type="caution">
    <text evidence="2">The sequence shown here is derived from an EMBL/GenBank/DDBJ whole genome shotgun (WGS) entry which is preliminary data.</text>
</comment>
<dbReference type="EMBL" id="JAVRER010000013">
    <property type="protein sequence ID" value="MDT0416129.1"/>
    <property type="molecule type" value="Genomic_DNA"/>
</dbReference>
<dbReference type="InterPro" id="IPR037523">
    <property type="entry name" value="VOC_core"/>
</dbReference>
<sequence length="265" mass="27320">MAEARAAKERDGMAGGVQEGPRWVSLMVREPARAREFYGGLFGWEYADGPHQLGPYTRALLDGRAVAGLGQLPTGTGLPVAWTTYFGTRDVNALAAAVHACGGTVGVGPLDSPGAGRLALASDPGGATFGLWQPAEHAGFAVTGVPGAHSWSELLTRDTASVAPFYRAVLGFGAREDGPDHLTFTRDGHPVAAALGVGRSRARERGAGWLACFEVADVSEACARVVALGGQVVEEPAEGSRGRTATVADPEGAVFALVRTEAARG</sequence>
<dbReference type="RefSeq" id="WP_007821297.1">
    <property type="nucleotide sequence ID" value="NZ_JAVRER010000013.1"/>
</dbReference>
<organism evidence="2 3">
    <name type="scientific">Streptomyces evansiae</name>
    <dbReference type="NCBI Taxonomy" id="3075535"/>
    <lineage>
        <taxon>Bacteria</taxon>
        <taxon>Bacillati</taxon>
        <taxon>Actinomycetota</taxon>
        <taxon>Actinomycetes</taxon>
        <taxon>Kitasatosporales</taxon>
        <taxon>Streptomycetaceae</taxon>
        <taxon>Streptomyces</taxon>
    </lineage>
</organism>
<evidence type="ECO:0000313" key="2">
    <source>
        <dbReference type="EMBL" id="MDT0416129.1"/>
    </source>
</evidence>
<dbReference type="InterPro" id="IPR004360">
    <property type="entry name" value="Glyas_Fos-R_dOase_dom"/>
</dbReference>
<gene>
    <name evidence="2" type="ORF">RM574_11570</name>
</gene>
<dbReference type="Gene3D" id="3.10.180.10">
    <property type="entry name" value="2,3-Dihydroxybiphenyl 1,2-Dioxygenase, domain 1"/>
    <property type="match status" value="2"/>
</dbReference>
<accession>A0ABD5E466</accession>
<feature type="domain" description="VOC" evidence="1">
    <location>
        <begin position="20"/>
        <end position="134"/>
    </location>
</feature>
<name>A0ABD5E466_9ACTN</name>
<dbReference type="InterPro" id="IPR052164">
    <property type="entry name" value="Anthracycline_SecMetBiosynth"/>
</dbReference>
<reference evidence="3" key="1">
    <citation type="submission" date="2023-07" db="EMBL/GenBank/DDBJ databases">
        <title>30 novel species of actinomycetes from the DSMZ collection.</title>
        <authorList>
            <person name="Nouioui I."/>
        </authorList>
    </citation>
    <scope>NUCLEOTIDE SEQUENCE [LARGE SCALE GENOMIC DNA]</scope>
    <source>
        <strain evidence="3">DSM 41982</strain>
    </source>
</reference>
<dbReference type="PANTHER" id="PTHR33993:SF10">
    <property type="entry name" value="CONSERVED PROTEIN"/>
    <property type="match status" value="1"/>
</dbReference>
<dbReference type="InterPro" id="IPR029068">
    <property type="entry name" value="Glyas_Bleomycin-R_OHBP_Dase"/>
</dbReference>
<dbReference type="AlphaFoldDB" id="A0ABD5E466"/>
<protein>
    <submittedName>
        <fullName evidence="2">VOC family protein</fullName>
    </submittedName>
</protein>
<dbReference type="Proteomes" id="UP001183607">
    <property type="component" value="Unassembled WGS sequence"/>
</dbReference>
<evidence type="ECO:0000259" key="1">
    <source>
        <dbReference type="PROSITE" id="PS51819"/>
    </source>
</evidence>
<evidence type="ECO:0000313" key="3">
    <source>
        <dbReference type="Proteomes" id="UP001183607"/>
    </source>
</evidence>
<proteinExistence type="predicted"/>
<feature type="domain" description="VOC" evidence="1">
    <location>
        <begin position="147"/>
        <end position="260"/>
    </location>
</feature>
<dbReference type="PANTHER" id="PTHR33993">
    <property type="entry name" value="GLYOXALASE-RELATED"/>
    <property type="match status" value="1"/>
</dbReference>
<dbReference type="Pfam" id="PF00903">
    <property type="entry name" value="Glyoxalase"/>
    <property type="match status" value="2"/>
</dbReference>
<dbReference type="SUPFAM" id="SSF54593">
    <property type="entry name" value="Glyoxalase/Bleomycin resistance protein/Dihydroxybiphenyl dioxygenase"/>
    <property type="match status" value="2"/>
</dbReference>
<dbReference type="PROSITE" id="PS51819">
    <property type="entry name" value="VOC"/>
    <property type="match status" value="2"/>
</dbReference>